<dbReference type="AlphaFoldDB" id="G5JDI3"/>
<gene>
    <name evidence="1" type="ORF">CWATWH0003_5477</name>
</gene>
<protein>
    <submittedName>
        <fullName evidence="1">Uncharacterized protein</fullName>
    </submittedName>
</protein>
<comment type="caution">
    <text evidence="1">The sequence shown here is derived from an EMBL/GenBank/DDBJ whole genome shotgun (WGS) entry which is preliminary data.</text>
</comment>
<evidence type="ECO:0000313" key="2">
    <source>
        <dbReference type="Proteomes" id="UP000003477"/>
    </source>
</evidence>
<dbReference type="EMBL" id="AESD01000851">
    <property type="protein sequence ID" value="EHJ09752.1"/>
    <property type="molecule type" value="Genomic_DNA"/>
</dbReference>
<reference evidence="1 2" key="1">
    <citation type="journal article" date="2011" name="Front. Microbiol.">
        <title>Two Strains of Crocosphaera watsonii with Highly Conserved Genomes are Distinguished by Strain-Specific Features.</title>
        <authorList>
            <person name="Bench S.R."/>
            <person name="Ilikchyan I.N."/>
            <person name="Tripp H.J."/>
            <person name="Zehr J.P."/>
        </authorList>
    </citation>
    <scope>NUCLEOTIDE SEQUENCE [LARGE SCALE GENOMIC DNA]</scope>
    <source>
        <strain evidence="1 2">WH 0003</strain>
    </source>
</reference>
<accession>G5JDI3</accession>
<organism evidence="1 2">
    <name type="scientific">Crocosphaera watsonii WH 0003</name>
    <dbReference type="NCBI Taxonomy" id="423471"/>
    <lineage>
        <taxon>Bacteria</taxon>
        <taxon>Bacillati</taxon>
        <taxon>Cyanobacteriota</taxon>
        <taxon>Cyanophyceae</taxon>
        <taxon>Oscillatoriophycideae</taxon>
        <taxon>Chroococcales</taxon>
        <taxon>Aphanothecaceae</taxon>
        <taxon>Crocosphaera</taxon>
    </lineage>
</organism>
<name>G5JDI3_CROWT</name>
<proteinExistence type="predicted"/>
<evidence type="ECO:0000313" key="1">
    <source>
        <dbReference type="EMBL" id="EHJ09752.1"/>
    </source>
</evidence>
<sequence>MVRVLWEIANSEISGDHHILIRHKVNSLLRLGDVCHKNANNL</sequence>
<dbReference type="Proteomes" id="UP000003477">
    <property type="component" value="Unassembled WGS sequence"/>
</dbReference>